<dbReference type="InterPro" id="IPR006311">
    <property type="entry name" value="TAT_signal"/>
</dbReference>
<dbReference type="Proteomes" id="UP000219482">
    <property type="component" value="Unassembled WGS sequence"/>
</dbReference>
<keyword evidence="1" id="KW-1133">Transmembrane helix</keyword>
<keyword evidence="1" id="KW-0472">Membrane</keyword>
<dbReference type="OrthoDB" id="3758789at2"/>
<evidence type="ECO:0000256" key="1">
    <source>
        <dbReference type="SAM" id="Phobius"/>
    </source>
</evidence>
<keyword evidence="2" id="KW-0732">Signal</keyword>
<dbReference type="PROSITE" id="PS51318">
    <property type="entry name" value="TAT"/>
    <property type="match status" value="1"/>
</dbReference>
<gene>
    <name evidence="3" type="ORF">SAMN06272739_0441</name>
</gene>
<reference evidence="4" key="1">
    <citation type="submission" date="2017-09" db="EMBL/GenBank/DDBJ databases">
        <authorList>
            <person name="Varghese N."/>
            <person name="Submissions S."/>
        </authorList>
    </citation>
    <scope>NUCLEOTIDE SEQUENCE [LARGE SCALE GENOMIC DNA]</scope>
    <source>
        <strain evidence="4">DSM 44270</strain>
    </source>
</reference>
<dbReference type="AlphaFoldDB" id="A0A286GF14"/>
<dbReference type="RefSeq" id="WP_097182292.1">
    <property type="nucleotide sequence ID" value="NZ_OCNK01000001.1"/>
</dbReference>
<dbReference type="Gene3D" id="3.40.390.10">
    <property type="entry name" value="Collagenase (Catalytic Domain)"/>
    <property type="match status" value="1"/>
</dbReference>
<dbReference type="EMBL" id="OCNK01000001">
    <property type="protein sequence ID" value="SOD93816.1"/>
    <property type="molecule type" value="Genomic_DNA"/>
</dbReference>
<evidence type="ECO:0000256" key="2">
    <source>
        <dbReference type="SAM" id="SignalP"/>
    </source>
</evidence>
<evidence type="ECO:0000313" key="3">
    <source>
        <dbReference type="EMBL" id="SOD93816.1"/>
    </source>
</evidence>
<dbReference type="Pfam" id="PF13583">
    <property type="entry name" value="Reprolysin_4"/>
    <property type="match status" value="1"/>
</dbReference>
<proteinExistence type="predicted"/>
<feature type="signal peptide" evidence="2">
    <location>
        <begin position="1"/>
        <end position="41"/>
    </location>
</feature>
<dbReference type="GO" id="GO:0008237">
    <property type="term" value="F:metallopeptidase activity"/>
    <property type="evidence" value="ECO:0007669"/>
    <property type="project" value="InterPro"/>
</dbReference>
<feature type="chain" id="PRO_5012538404" evidence="2">
    <location>
        <begin position="42"/>
        <end position="562"/>
    </location>
</feature>
<accession>A0A286GF14</accession>
<keyword evidence="1" id="KW-0812">Transmembrane</keyword>
<organism evidence="3 4">
    <name type="scientific">Blastococcus haudaquaticus</name>
    <dbReference type="NCBI Taxonomy" id="1938745"/>
    <lineage>
        <taxon>Bacteria</taxon>
        <taxon>Bacillati</taxon>
        <taxon>Actinomycetota</taxon>
        <taxon>Actinomycetes</taxon>
        <taxon>Geodermatophilales</taxon>
        <taxon>Geodermatophilaceae</taxon>
        <taxon>Blastococcus</taxon>
    </lineage>
</organism>
<protein>
    <submittedName>
        <fullName evidence="3">Metallo-peptidase family M12B Reprolysin-like</fullName>
    </submittedName>
</protein>
<evidence type="ECO:0000313" key="4">
    <source>
        <dbReference type="Proteomes" id="UP000219482"/>
    </source>
</evidence>
<dbReference type="SUPFAM" id="SSF55486">
    <property type="entry name" value="Metalloproteases ('zincins'), catalytic domain"/>
    <property type="match status" value="1"/>
</dbReference>
<sequence>MSAARLAPARRRGLLRSLVAGSAVAASVVLAVVMVPAAASAEEPAGTPVVGRLLQAWSEADPGAEGHGDGHADGHADEELTSWVQTPAGEFLRIRTEDVAGVPAGATVGLTVGQADGDDTEDPLHEVTDAEVVALPVAPLLTEKAGRTNQVTVALVAPAGAARDGVTAQQVVDLVDGPVADFWSEQTDGAIAVGVTDARDWITTAAGCSEPTALWDEAAASVGFVPGPGKHLLLYVSSRATDCAYALAEVGAGPGSGGRMYVRDTIASVVAHELGHNFGLGHSSARQCDGAVESASCRTVGYRDYYDVMGVSWSQLGSLNAAQAARLGVLPAAAQQALTVPAAPVTVTLSPISGRSGTRAVRLTDAEGSDHWLEYRPAAGRDSWLGTSANRYRLDSGVLLRESGDLPDTSVLVDATPGPSAGWNTDHQAALPVGTAVPVAGGAFTVVVEGVSPTGAIVRVTPAPLGTASSAEPAAPRPAGSDVAVLPAGTDAAVPAPAPGTAELAAPALLRAELEDRASGTPAGAGFPVVLVGAVLLGALALLAGTLLGVRRLRTRPVPTRA</sequence>
<keyword evidence="4" id="KW-1185">Reference proteome</keyword>
<name>A0A286GF14_9ACTN</name>
<dbReference type="InterPro" id="IPR024079">
    <property type="entry name" value="MetalloPept_cat_dom_sf"/>
</dbReference>
<feature type="transmembrane region" description="Helical" evidence="1">
    <location>
        <begin position="525"/>
        <end position="550"/>
    </location>
</feature>